<evidence type="ECO:0008006" key="9">
    <source>
        <dbReference type="Google" id="ProtNLM"/>
    </source>
</evidence>
<evidence type="ECO:0000256" key="2">
    <source>
        <dbReference type="ARBA" id="ARBA00023015"/>
    </source>
</evidence>
<evidence type="ECO:0000313" key="7">
    <source>
        <dbReference type="EMBL" id="KAG7467141.1"/>
    </source>
</evidence>
<evidence type="ECO:0000256" key="4">
    <source>
        <dbReference type="ARBA" id="ARBA00023242"/>
    </source>
</evidence>
<organism evidence="7 8">
    <name type="scientific">Megalops atlanticus</name>
    <name type="common">Tarpon</name>
    <name type="synonym">Clupea gigantea</name>
    <dbReference type="NCBI Taxonomy" id="7932"/>
    <lineage>
        <taxon>Eukaryota</taxon>
        <taxon>Metazoa</taxon>
        <taxon>Chordata</taxon>
        <taxon>Craniata</taxon>
        <taxon>Vertebrata</taxon>
        <taxon>Euteleostomi</taxon>
        <taxon>Actinopterygii</taxon>
        <taxon>Neopterygii</taxon>
        <taxon>Teleostei</taxon>
        <taxon>Elopiformes</taxon>
        <taxon>Megalopidae</taxon>
        <taxon>Megalops</taxon>
    </lineage>
</organism>
<comment type="subcellular location">
    <subcellularLocation>
        <location evidence="1">Nucleus</location>
    </subcellularLocation>
</comment>
<gene>
    <name evidence="7" type="ORF">MATL_G00150180</name>
</gene>
<keyword evidence="4" id="KW-0539">Nucleus</keyword>
<comment type="similarity">
    <text evidence="5">Belongs to the vestigial family.</text>
</comment>
<name>A0A9D3PWF4_MEGAT</name>
<dbReference type="PANTHER" id="PTHR15950:SF16">
    <property type="entry name" value="TRANSCRIPTION COFACTOR VESTIGIAL-LIKE PROTEIN 3"/>
    <property type="match status" value="1"/>
</dbReference>
<accession>A0A9D3PWF4</accession>
<dbReference type="EMBL" id="JAFDVH010000012">
    <property type="protein sequence ID" value="KAG7467141.1"/>
    <property type="molecule type" value="Genomic_DNA"/>
</dbReference>
<dbReference type="GO" id="GO:0005634">
    <property type="term" value="C:nucleus"/>
    <property type="evidence" value="ECO:0007669"/>
    <property type="project" value="UniProtKB-SubCell"/>
</dbReference>
<evidence type="ECO:0000256" key="3">
    <source>
        <dbReference type="ARBA" id="ARBA00023163"/>
    </source>
</evidence>
<evidence type="ECO:0000256" key="5">
    <source>
        <dbReference type="ARBA" id="ARBA00025784"/>
    </source>
</evidence>
<dbReference type="Pfam" id="PF07545">
    <property type="entry name" value="Vg_Tdu"/>
    <property type="match status" value="1"/>
</dbReference>
<feature type="region of interest" description="Disordered" evidence="6">
    <location>
        <begin position="270"/>
        <end position="291"/>
    </location>
</feature>
<feature type="region of interest" description="Disordered" evidence="6">
    <location>
        <begin position="47"/>
        <end position="81"/>
    </location>
</feature>
<feature type="region of interest" description="Disordered" evidence="6">
    <location>
        <begin position="181"/>
        <end position="202"/>
    </location>
</feature>
<keyword evidence="2" id="KW-0805">Transcription regulation</keyword>
<sequence>MSCLDVMYHQSYGAHRYLPATSAAAVAYKAAYFHHQQQQQKKLCAYSRMQDSTEPSAQGKQTQTTDQEEKRGQQGMLAKEAQPAEAEYLSSRCVLFTYFQGDIGDVVDEHFSRALGMPSTFAGDAKGSRTPSGGLWKEGGTLSAGQCGGFPSSFWSSGYPSQSSPCLSSIHPDFSPSTAFHSSEPSTWAGHGLHQPGLPPPPAVSDSWHYPLGAQGGTSYSHVHEVYPHVHPRHAHPRGHAHHMLHHAHGPALDPRFSPLLLPSVRPPCSPAPHCDAARSDMETSGNPTHSWPASFHGSLDIYDSVLDQEKGKATVWF</sequence>
<dbReference type="InterPro" id="IPR011520">
    <property type="entry name" value="Vg_fam"/>
</dbReference>
<proteinExistence type="inferred from homology"/>
<dbReference type="Proteomes" id="UP001046870">
    <property type="component" value="Chromosome 12"/>
</dbReference>
<dbReference type="PANTHER" id="PTHR15950">
    <property type="entry name" value="TRANSCRIPTION COFACTOR VESTIGIAL-LIKE PROTEIN"/>
    <property type="match status" value="1"/>
</dbReference>
<keyword evidence="3" id="KW-0804">Transcription</keyword>
<feature type="compositionally biased region" description="Polar residues" evidence="6">
    <location>
        <begin position="49"/>
        <end position="65"/>
    </location>
</feature>
<keyword evidence="8" id="KW-1185">Reference proteome</keyword>
<protein>
    <recommendedName>
        <fullName evidence="9">Transcription cofactor vestigial-like protein 3</fullName>
    </recommendedName>
</protein>
<dbReference type="AlphaFoldDB" id="A0A9D3PWF4"/>
<evidence type="ECO:0000256" key="1">
    <source>
        <dbReference type="ARBA" id="ARBA00004123"/>
    </source>
</evidence>
<reference evidence="7" key="1">
    <citation type="submission" date="2021-01" db="EMBL/GenBank/DDBJ databases">
        <authorList>
            <person name="Zahm M."/>
            <person name="Roques C."/>
            <person name="Cabau C."/>
            <person name="Klopp C."/>
            <person name="Donnadieu C."/>
            <person name="Jouanno E."/>
            <person name="Lampietro C."/>
            <person name="Louis A."/>
            <person name="Herpin A."/>
            <person name="Echchiki A."/>
            <person name="Berthelot C."/>
            <person name="Parey E."/>
            <person name="Roest-Crollius H."/>
            <person name="Braasch I."/>
            <person name="Postlethwait J."/>
            <person name="Bobe J."/>
            <person name="Montfort J."/>
            <person name="Bouchez O."/>
            <person name="Begum T."/>
            <person name="Mejri S."/>
            <person name="Adams A."/>
            <person name="Chen W.-J."/>
            <person name="Guiguen Y."/>
        </authorList>
    </citation>
    <scope>NUCLEOTIDE SEQUENCE</scope>
    <source>
        <strain evidence="7">YG-15Mar2019-1</strain>
        <tissue evidence="7">Brain</tissue>
    </source>
</reference>
<dbReference type="OrthoDB" id="10069705at2759"/>
<comment type="caution">
    <text evidence="7">The sequence shown here is derived from an EMBL/GenBank/DDBJ whole genome shotgun (WGS) entry which is preliminary data.</text>
</comment>
<dbReference type="GO" id="GO:0006355">
    <property type="term" value="P:regulation of DNA-templated transcription"/>
    <property type="evidence" value="ECO:0007669"/>
    <property type="project" value="InterPro"/>
</dbReference>
<evidence type="ECO:0000256" key="6">
    <source>
        <dbReference type="SAM" id="MobiDB-lite"/>
    </source>
</evidence>
<evidence type="ECO:0000313" key="8">
    <source>
        <dbReference type="Proteomes" id="UP001046870"/>
    </source>
</evidence>